<keyword evidence="4" id="KW-1185">Reference proteome</keyword>
<accession>A0A1M4XI56</accession>
<name>A0A1M4XI56_9GAMM</name>
<evidence type="ECO:0008006" key="5">
    <source>
        <dbReference type="Google" id="ProtNLM"/>
    </source>
</evidence>
<dbReference type="OrthoDB" id="7594344at2"/>
<dbReference type="Gene3D" id="3.40.390.10">
    <property type="entry name" value="Collagenase (Catalytic Domain)"/>
    <property type="match status" value="1"/>
</dbReference>
<dbReference type="GO" id="GO:0008237">
    <property type="term" value="F:metallopeptidase activity"/>
    <property type="evidence" value="ECO:0007669"/>
    <property type="project" value="InterPro"/>
</dbReference>
<evidence type="ECO:0000313" key="4">
    <source>
        <dbReference type="Proteomes" id="UP000184170"/>
    </source>
</evidence>
<evidence type="ECO:0000313" key="3">
    <source>
        <dbReference type="EMBL" id="SHE92842.1"/>
    </source>
</evidence>
<evidence type="ECO:0000256" key="1">
    <source>
        <dbReference type="SAM" id="MobiDB-lite"/>
    </source>
</evidence>
<dbReference type="STRING" id="494016.SAMN04487965_0968"/>
<dbReference type="Proteomes" id="UP000184170">
    <property type="component" value="Unassembled WGS sequence"/>
</dbReference>
<sequence>MKRSILAALIAAGVPLSASADHSWGDYHWARTTSSFDLTVINSTTSDWDPYVTRAIADWSSSNKLNMVEDGSGDTSSKTRRRCSAPDGMVRICNLDYGNTGWLGIAGISLDSQGHITTGYTKLNDTYFAQSYYNNDDWKQSVTCQELGHDVGLDHQDEDFNNQSLFSCMDYQDPPYEYPDNHDMQQLGEIYDHLDSYDSYISSGSGGGGGDCNSPPGKGCNKSDIGWENSNNGWGMSMGRRGQHETFIRIDPQGIWHITHVTWAKGH</sequence>
<evidence type="ECO:0000256" key="2">
    <source>
        <dbReference type="SAM" id="SignalP"/>
    </source>
</evidence>
<dbReference type="EMBL" id="FQVA01000001">
    <property type="protein sequence ID" value="SHE92842.1"/>
    <property type="molecule type" value="Genomic_DNA"/>
</dbReference>
<organism evidence="3 4">
    <name type="scientific">Microbulbifer donghaiensis</name>
    <dbReference type="NCBI Taxonomy" id="494016"/>
    <lineage>
        <taxon>Bacteria</taxon>
        <taxon>Pseudomonadati</taxon>
        <taxon>Pseudomonadota</taxon>
        <taxon>Gammaproteobacteria</taxon>
        <taxon>Cellvibrionales</taxon>
        <taxon>Microbulbiferaceae</taxon>
        <taxon>Microbulbifer</taxon>
    </lineage>
</organism>
<reference evidence="4" key="1">
    <citation type="submission" date="2016-11" db="EMBL/GenBank/DDBJ databases">
        <authorList>
            <person name="Varghese N."/>
            <person name="Submissions S."/>
        </authorList>
    </citation>
    <scope>NUCLEOTIDE SEQUENCE [LARGE SCALE GENOMIC DNA]</scope>
    <source>
        <strain evidence="4">CGMCC 1.7063</strain>
    </source>
</reference>
<dbReference type="AlphaFoldDB" id="A0A1M4XI56"/>
<dbReference type="InterPro" id="IPR024079">
    <property type="entry name" value="MetalloPept_cat_dom_sf"/>
</dbReference>
<dbReference type="RefSeq" id="WP_073272184.1">
    <property type="nucleotide sequence ID" value="NZ_FQVA01000001.1"/>
</dbReference>
<protein>
    <recommendedName>
        <fullName evidence="5">Matrixin</fullName>
    </recommendedName>
</protein>
<feature type="signal peptide" evidence="2">
    <location>
        <begin position="1"/>
        <end position="20"/>
    </location>
</feature>
<proteinExistence type="predicted"/>
<dbReference type="SUPFAM" id="SSF55486">
    <property type="entry name" value="Metalloproteases ('zincins'), catalytic domain"/>
    <property type="match status" value="1"/>
</dbReference>
<gene>
    <name evidence="3" type="ORF">SAMN04487965_0968</name>
</gene>
<keyword evidence="2" id="KW-0732">Signal</keyword>
<feature type="chain" id="PRO_5012318875" description="Matrixin" evidence="2">
    <location>
        <begin position="21"/>
        <end position="267"/>
    </location>
</feature>
<feature type="region of interest" description="Disordered" evidence="1">
    <location>
        <begin position="205"/>
        <end position="224"/>
    </location>
</feature>